<evidence type="ECO:0000313" key="2">
    <source>
        <dbReference type="Proteomes" id="UP000009138"/>
    </source>
</evidence>
<evidence type="ECO:0000313" key="1">
    <source>
        <dbReference type="EMBL" id="EIE90348.1"/>
    </source>
</evidence>
<keyword evidence="2" id="KW-1185">Reference proteome</keyword>
<dbReference type="RefSeq" id="XP_067525744.1">
    <property type="nucleotide sequence ID" value="XM_067669643.1"/>
</dbReference>
<proteinExistence type="predicted"/>
<dbReference type="InParanoid" id="I1CPG8"/>
<sequence length="79" mass="9274">MTELYLNTVVLGGVDHTSDHSFRSRQRSVFGSYNEKSRSERWIRSWQAIIVENRMAILERVVYNKIIKQNGISFELQPS</sequence>
<organism evidence="1 2">
    <name type="scientific">Rhizopus delemar (strain RA 99-880 / ATCC MYA-4621 / FGSC 9543 / NRRL 43880)</name>
    <name type="common">Mucormycosis agent</name>
    <name type="synonym">Rhizopus arrhizus var. delemar</name>
    <dbReference type="NCBI Taxonomy" id="246409"/>
    <lineage>
        <taxon>Eukaryota</taxon>
        <taxon>Fungi</taxon>
        <taxon>Fungi incertae sedis</taxon>
        <taxon>Mucoromycota</taxon>
        <taxon>Mucoromycotina</taxon>
        <taxon>Mucoromycetes</taxon>
        <taxon>Mucorales</taxon>
        <taxon>Mucorineae</taxon>
        <taxon>Rhizopodaceae</taxon>
        <taxon>Rhizopus</taxon>
    </lineage>
</organism>
<dbReference type="GeneID" id="93622024"/>
<dbReference type="Proteomes" id="UP000009138">
    <property type="component" value="Unassembled WGS sequence"/>
</dbReference>
<protein>
    <submittedName>
        <fullName evidence="1">Uncharacterized protein</fullName>
    </submittedName>
</protein>
<accession>I1CPG8</accession>
<reference evidence="1 2" key="1">
    <citation type="journal article" date="2009" name="PLoS Genet.">
        <title>Genomic analysis of the basal lineage fungus Rhizopus oryzae reveals a whole-genome duplication.</title>
        <authorList>
            <person name="Ma L.-J."/>
            <person name="Ibrahim A.S."/>
            <person name="Skory C."/>
            <person name="Grabherr M.G."/>
            <person name="Burger G."/>
            <person name="Butler M."/>
            <person name="Elias M."/>
            <person name="Idnurm A."/>
            <person name="Lang B.F."/>
            <person name="Sone T."/>
            <person name="Abe A."/>
            <person name="Calvo S.E."/>
            <person name="Corrochano L.M."/>
            <person name="Engels R."/>
            <person name="Fu J."/>
            <person name="Hansberg W."/>
            <person name="Kim J.-M."/>
            <person name="Kodira C.D."/>
            <person name="Koehrsen M.J."/>
            <person name="Liu B."/>
            <person name="Miranda-Saavedra D."/>
            <person name="O'Leary S."/>
            <person name="Ortiz-Castellanos L."/>
            <person name="Poulter R."/>
            <person name="Rodriguez-Romero J."/>
            <person name="Ruiz-Herrera J."/>
            <person name="Shen Y.-Q."/>
            <person name="Zeng Q."/>
            <person name="Galagan J."/>
            <person name="Birren B.W."/>
            <person name="Cuomo C.A."/>
            <person name="Wickes B.L."/>
        </authorList>
    </citation>
    <scope>NUCLEOTIDE SEQUENCE [LARGE SCALE GENOMIC DNA]</scope>
    <source>
        <strain evidence="2">RA 99-880 / ATCC MYA-4621 / FGSC 9543 / NRRL 43880</strain>
    </source>
</reference>
<dbReference type="AlphaFoldDB" id="I1CPG8"/>
<dbReference type="VEuPathDB" id="FungiDB:RO3G_15059"/>
<dbReference type="EMBL" id="CH476746">
    <property type="protein sequence ID" value="EIE90348.1"/>
    <property type="molecule type" value="Genomic_DNA"/>
</dbReference>
<gene>
    <name evidence="1" type="ORF">RO3G_15059</name>
</gene>
<name>I1CPG8_RHIO9</name>